<dbReference type="Gene3D" id="1.25.10.10">
    <property type="entry name" value="Leucine-rich Repeat Variant"/>
    <property type="match status" value="2"/>
</dbReference>
<dbReference type="GO" id="GO:0005783">
    <property type="term" value="C:endoplasmic reticulum"/>
    <property type="evidence" value="ECO:0007669"/>
    <property type="project" value="UniProtKB-SubCell"/>
</dbReference>
<evidence type="ECO:0000256" key="3">
    <source>
        <dbReference type="ARBA" id="ARBA00004514"/>
    </source>
</evidence>
<keyword evidence="9" id="KW-1185">Reference proteome</keyword>
<evidence type="ECO:0000256" key="1">
    <source>
        <dbReference type="ARBA" id="ARBA00004173"/>
    </source>
</evidence>
<feature type="region of interest" description="Disordered" evidence="7">
    <location>
        <begin position="646"/>
        <end position="702"/>
    </location>
</feature>
<organism evidence="8 9">
    <name type="scientific">Decorospora gaudefroyi</name>
    <dbReference type="NCBI Taxonomy" id="184978"/>
    <lineage>
        <taxon>Eukaryota</taxon>
        <taxon>Fungi</taxon>
        <taxon>Dikarya</taxon>
        <taxon>Ascomycota</taxon>
        <taxon>Pezizomycotina</taxon>
        <taxon>Dothideomycetes</taxon>
        <taxon>Pleosporomycetidae</taxon>
        <taxon>Pleosporales</taxon>
        <taxon>Pleosporineae</taxon>
        <taxon>Pleosporaceae</taxon>
        <taxon>Decorospora</taxon>
    </lineage>
</organism>
<dbReference type="GO" id="GO:0005739">
    <property type="term" value="C:mitochondrion"/>
    <property type="evidence" value="ECO:0007669"/>
    <property type="project" value="UniProtKB-SubCell"/>
</dbReference>
<reference evidence="8" key="1">
    <citation type="submission" date="2020-01" db="EMBL/GenBank/DDBJ databases">
        <authorList>
            <consortium name="DOE Joint Genome Institute"/>
            <person name="Haridas S."/>
            <person name="Albert R."/>
            <person name="Binder M."/>
            <person name="Bloem J."/>
            <person name="Labutti K."/>
            <person name="Salamov A."/>
            <person name="Andreopoulos B."/>
            <person name="Baker S.E."/>
            <person name="Barry K."/>
            <person name="Bills G."/>
            <person name="Bluhm B.H."/>
            <person name="Cannon C."/>
            <person name="Castanera R."/>
            <person name="Culley D.E."/>
            <person name="Daum C."/>
            <person name="Ezra D."/>
            <person name="Gonzalez J.B."/>
            <person name="Henrissat B."/>
            <person name="Kuo A."/>
            <person name="Liang C."/>
            <person name="Lipzen A."/>
            <person name="Lutzoni F."/>
            <person name="Magnuson J."/>
            <person name="Mondo S."/>
            <person name="Nolan M."/>
            <person name="Ohm R."/>
            <person name="Pangilinan J."/>
            <person name="Park H.-J."/>
            <person name="Ramirez L."/>
            <person name="Alfaro M."/>
            <person name="Sun H."/>
            <person name="Tritt A."/>
            <person name="Yoshinaga Y."/>
            <person name="Zwiers L.-H."/>
            <person name="Turgeon B.G."/>
            <person name="Goodwin S.B."/>
            <person name="Spatafora J.W."/>
            <person name="Crous P.W."/>
            <person name="Grigoriev I.V."/>
        </authorList>
    </citation>
    <scope>NUCLEOTIDE SEQUENCE</scope>
    <source>
        <strain evidence="8">P77</strain>
    </source>
</reference>
<gene>
    <name evidence="8" type="ORF">BDW02DRAFT_574671</name>
</gene>
<dbReference type="GO" id="GO:0005085">
    <property type="term" value="F:guanyl-nucleotide exchange factor activity"/>
    <property type="evidence" value="ECO:0007669"/>
    <property type="project" value="InterPro"/>
</dbReference>
<protein>
    <submittedName>
        <fullName evidence="8">ARM repeat-containing protein</fullName>
    </submittedName>
</protein>
<dbReference type="InterPro" id="IPR040144">
    <property type="entry name" value="RAP1GDS1"/>
</dbReference>
<dbReference type="OrthoDB" id="26149at2759"/>
<evidence type="ECO:0000256" key="2">
    <source>
        <dbReference type="ARBA" id="ARBA00004240"/>
    </source>
</evidence>
<name>A0A6A5K368_9PLEO</name>
<keyword evidence="4" id="KW-0963">Cytoplasm</keyword>
<dbReference type="EMBL" id="ML975510">
    <property type="protein sequence ID" value="KAF1828682.1"/>
    <property type="molecule type" value="Genomic_DNA"/>
</dbReference>
<evidence type="ECO:0000256" key="4">
    <source>
        <dbReference type="ARBA" id="ARBA00022490"/>
    </source>
</evidence>
<dbReference type="InterPro" id="IPR011989">
    <property type="entry name" value="ARM-like"/>
</dbReference>
<dbReference type="Proteomes" id="UP000800040">
    <property type="component" value="Unassembled WGS sequence"/>
</dbReference>
<evidence type="ECO:0000313" key="8">
    <source>
        <dbReference type="EMBL" id="KAF1828682.1"/>
    </source>
</evidence>
<sequence length="743" mass="81484">MPLSNQALGDYIAPLERLLQGNPAGQTAALTGYLRKLEAFGETADHEAIERTLQLLGTAVGGRKKWQSPFRDSGILAYALHGLSTVRHEDPIAKQCLRVVGNSVADNDTNRELVVRDLQSITGCLTSPELRLTALAVLFNLCNDFDPAKAAAATLRLDATISTYLVLDRIPGAAVDYATDLLSWTTSHLTDAQFKDEVSLETFKSLLNVALQYDEDHYLEYVAILVHYLQDPDFQQRVVTPKLLDDLVSLMLDFEARLEPDEIEAVFQELATSKNAESAMSDDAKVLLLAQLIGSISAASSTDVFARNFNVRSPVIERLEAKLRTPWDSAFPSTICACVTLGNLAMSDEVCTDMVKIMELHLRLITILKKSAKPALLYAAAGFMRHLTFPEANRALLADAGLMEACCRLLVLEDPSVRGEAAAMLCKLVTNNFHNIEKVMYETVGPETETADEEISADTVIFSHIVEQSLAPSAPLPSTTMKNPMIELGRTIVAILRYLGRPKAEKDVEAVQLQILQVPQIARPIAQLVRQRFYPDARSEGLLGLGLLAQTLEGAAHIAEEIKEDSALLETIKEHANATDAGIAQQAPSTASRDHQNAIVLLQALQNNAVRELQEAVGEVLRTSRLTKWTQYSRIRRSLSKQNWDNTWRRSSGDVSVLSSPGRDSPGRTRGELPRRATDTTPSRVRGSTYIGNAAGDRPKTPIRVQDAIGEIEEISPGTVLKDLPARERLKGKGMKRTNTAPA</sequence>
<keyword evidence="6" id="KW-0496">Mitochondrion</keyword>
<evidence type="ECO:0000256" key="6">
    <source>
        <dbReference type="ARBA" id="ARBA00023128"/>
    </source>
</evidence>
<evidence type="ECO:0000313" key="9">
    <source>
        <dbReference type="Proteomes" id="UP000800040"/>
    </source>
</evidence>
<evidence type="ECO:0000256" key="7">
    <source>
        <dbReference type="SAM" id="MobiDB-lite"/>
    </source>
</evidence>
<dbReference type="InterPro" id="IPR016024">
    <property type="entry name" value="ARM-type_fold"/>
</dbReference>
<dbReference type="SMART" id="SM00185">
    <property type="entry name" value="ARM"/>
    <property type="match status" value="3"/>
</dbReference>
<dbReference type="AlphaFoldDB" id="A0A6A5K368"/>
<dbReference type="GO" id="GO:0005829">
    <property type="term" value="C:cytosol"/>
    <property type="evidence" value="ECO:0007669"/>
    <property type="project" value="UniProtKB-SubCell"/>
</dbReference>
<keyword evidence="5" id="KW-0256">Endoplasmic reticulum</keyword>
<dbReference type="SUPFAM" id="SSF48371">
    <property type="entry name" value="ARM repeat"/>
    <property type="match status" value="1"/>
</dbReference>
<dbReference type="InterPro" id="IPR000225">
    <property type="entry name" value="Armadillo"/>
</dbReference>
<comment type="subcellular location">
    <subcellularLocation>
        <location evidence="3">Cytoplasm</location>
        <location evidence="3">Cytosol</location>
    </subcellularLocation>
    <subcellularLocation>
        <location evidence="2">Endoplasmic reticulum</location>
    </subcellularLocation>
    <subcellularLocation>
        <location evidence="1">Mitochondrion</location>
    </subcellularLocation>
</comment>
<accession>A0A6A5K368</accession>
<evidence type="ECO:0000256" key="5">
    <source>
        <dbReference type="ARBA" id="ARBA00022824"/>
    </source>
</evidence>
<proteinExistence type="predicted"/>
<dbReference type="PANTHER" id="PTHR10957">
    <property type="entry name" value="RAP1 GTPASE-GDP DISSOCIATION STIMULATOR 1"/>
    <property type="match status" value="1"/>
</dbReference>
<feature type="compositionally biased region" description="Basic and acidic residues" evidence="7">
    <location>
        <begin position="665"/>
        <end position="678"/>
    </location>
</feature>